<protein>
    <recommendedName>
        <fullName evidence="5">Hydrophobin</fullName>
    </recommendedName>
</protein>
<proteinExistence type="predicted"/>
<feature type="compositionally biased region" description="Basic and acidic residues" evidence="1">
    <location>
        <begin position="30"/>
        <end position="39"/>
    </location>
</feature>
<accession>A0A9W8TC60</accession>
<evidence type="ECO:0000256" key="1">
    <source>
        <dbReference type="SAM" id="MobiDB-lite"/>
    </source>
</evidence>
<sequence>MHASILLYSMVFLRGAMTSPVAEPVQGPDVEPRAMERRSPTSGDIPFPRFPSRKPKVHEGGDCSTGGGSTSQSNLCSAGNPYCCTSDGKGGKSLDRLFDTRHSCFSGNVCSNSSTCEQTVICCNNNNGFQICIGDIDFNMPITINIYE</sequence>
<dbReference type="OrthoDB" id="3557221at2759"/>
<keyword evidence="4" id="KW-1185">Reference proteome</keyword>
<evidence type="ECO:0000256" key="2">
    <source>
        <dbReference type="SAM" id="SignalP"/>
    </source>
</evidence>
<comment type="caution">
    <text evidence="3">The sequence shown here is derived from an EMBL/GenBank/DDBJ whole genome shotgun (WGS) entry which is preliminary data.</text>
</comment>
<reference evidence="3" key="1">
    <citation type="submission" date="2022-10" db="EMBL/GenBank/DDBJ databases">
        <title>Tapping the CABI collections for fungal endophytes: first genome assemblies for Collariella, Neodidymelliopsis, Ascochyta clinopodiicola, Didymella pomorum, Didymosphaeria variabile, Neocosmospora piperis and Neocucurbitaria cava.</title>
        <authorList>
            <person name="Hill R."/>
        </authorList>
    </citation>
    <scope>NUCLEOTIDE SEQUENCE</scope>
    <source>
        <strain evidence="3">IMI 366586</strain>
    </source>
</reference>
<evidence type="ECO:0000313" key="3">
    <source>
        <dbReference type="EMBL" id="KAJ4307582.1"/>
    </source>
</evidence>
<keyword evidence="2" id="KW-0732">Signal</keyword>
<name>A0A9W8TC60_9HYPO</name>
<evidence type="ECO:0008006" key="5">
    <source>
        <dbReference type="Google" id="ProtNLM"/>
    </source>
</evidence>
<dbReference type="Proteomes" id="UP001140502">
    <property type="component" value="Unassembled WGS sequence"/>
</dbReference>
<dbReference type="EMBL" id="JAPEUR010000696">
    <property type="protein sequence ID" value="KAJ4307582.1"/>
    <property type="molecule type" value="Genomic_DNA"/>
</dbReference>
<evidence type="ECO:0000313" key="4">
    <source>
        <dbReference type="Proteomes" id="UP001140502"/>
    </source>
</evidence>
<gene>
    <name evidence="3" type="ORF">N0V84_012629</name>
</gene>
<feature type="chain" id="PRO_5040873369" description="Hydrophobin" evidence="2">
    <location>
        <begin position="19"/>
        <end position="148"/>
    </location>
</feature>
<feature type="region of interest" description="Disordered" evidence="1">
    <location>
        <begin position="21"/>
        <end position="75"/>
    </location>
</feature>
<organism evidence="3 4">
    <name type="scientific">Fusarium piperis</name>
    <dbReference type="NCBI Taxonomy" id="1435070"/>
    <lineage>
        <taxon>Eukaryota</taxon>
        <taxon>Fungi</taxon>
        <taxon>Dikarya</taxon>
        <taxon>Ascomycota</taxon>
        <taxon>Pezizomycotina</taxon>
        <taxon>Sordariomycetes</taxon>
        <taxon>Hypocreomycetidae</taxon>
        <taxon>Hypocreales</taxon>
        <taxon>Nectriaceae</taxon>
        <taxon>Fusarium</taxon>
        <taxon>Fusarium solani species complex</taxon>
    </lineage>
</organism>
<dbReference type="AlphaFoldDB" id="A0A9W8TC60"/>
<feature type="signal peptide" evidence="2">
    <location>
        <begin position="1"/>
        <end position="18"/>
    </location>
</feature>